<dbReference type="RefSeq" id="YP_006906304.1">
    <property type="nucleotide sequence ID" value="NC_018837.1"/>
</dbReference>
<organism evidence="1 2">
    <name type="scientific">Pectobacterium phage My1</name>
    <dbReference type="NCBI Taxonomy" id="1204539"/>
    <lineage>
        <taxon>Viruses</taxon>
        <taxon>Duplodnaviria</taxon>
        <taxon>Heunggongvirae</taxon>
        <taxon>Uroviricota</taxon>
        <taxon>Caudoviricetes</taxon>
        <taxon>Demerecviridae</taxon>
        <taxon>Mccorquodalevirinae</taxon>
        <taxon>Myunavirus</taxon>
        <taxon>Myunavirus My1</taxon>
    </lineage>
</organism>
<keyword evidence="2" id="KW-1185">Reference proteome</keyword>
<name>J9QPS6_9CAUD</name>
<dbReference type="KEGG" id="vg:13826754"/>
<evidence type="ECO:0000313" key="1">
    <source>
        <dbReference type="EMBL" id="AFQ22211.1"/>
    </source>
</evidence>
<sequence length="112" mass="13084">MNLLLSYCHNDDIKFYEQGHLFLGAAEDKGVGEVHVWLIRDDPKKSLFPPRDKVYEGHTRRKNPGYGDLVPRVQYEGQEYAYDTVYPSDGEYHWLCDPECMPNSLYVLHFGK</sequence>
<dbReference type="EMBL" id="JX195166">
    <property type="protein sequence ID" value="AFQ22211.1"/>
    <property type="molecule type" value="Genomic_DNA"/>
</dbReference>
<protein>
    <submittedName>
        <fullName evidence="1">Uncharacterized protein</fullName>
    </submittedName>
</protein>
<proteinExistence type="predicted"/>
<evidence type="ECO:0000313" key="2">
    <source>
        <dbReference type="Proteomes" id="UP000006280"/>
    </source>
</evidence>
<dbReference type="GeneID" id="13826754"/>
<reference evidence="1 2" key="1">
    <citation type="journal article" date="2012" name="J. Virol.">
        <title>Complete Genome Sequence of Pectobacterium carotovorum subsp. carotovorum Bacteriophage My1.</title>
        <authorList>
            <person name="Lee D.H."/>
            <person name="Lee J.H."/>
            <person name="Shin H."/>
            <person name="Ji S."/>
            <person name="Roh E."/>
            <person name="Jung K."/>
            <person name="Ryu S."/>
            <person name="Choi J."/>
            <person name="Heu S."/>
        </authorList>
    </citation>
    <scope>NUCLEOTIDE SEQUENCE [LARGE SCALE GENOMIC DNA]</scope>
</reference>
<gene>
    <name evidence="1" type="ORF">My1_052</name>
</gene>
<accession>J9QPS6</accession>
<dbReference type="Proteomes" id="UP000006280">
    <property type="component" value="Segment"/>
</dbReference>